<reference evidence="1" key="1">
    <citation type="submission" date="2013-07" db="EMBL/GenBank/DDBJ databases">
        <title>Sub-species coevolution in mutualistic symbiosis.</title>
        <authorList>
            <person name="Murfin K."/>
            <person name="Klassen J."/>
            <person name="Lee M."/>
            <person name="Forst S."/>
            <person name="Stock P."/>
            <person name="Goodrich-Blair H."/>
        </authorList>
    </citation>
    <scope>NUCLEOTIDE SEQUENCE [LARGE SCALE GENOMIC DNA]</scope>
    <source>
        <strain evidence="1">Kraussei Becker Underwood</strain>
    </source>
</reference>
<protein>
    <submittedName>
        <fullName evidence="1">Uncharacterized protein</fullName>
    </submittedName>
</protein>
<dbReference type="Proteomes" id="UP000028493">
    <property type="component" value="Unassembled WGS sequence"/>
</dbReference>
<evidence type="ECO:0000313" key="1">
    <source>
        <dbReference type="EMBL" id="CDH24943.1"/>
    </source>
</evidence>
<organism evidence="1 2">
    <name type="scientific">Xenorhabdus bovienii str. kraussei Becker Underwood</name>
    <dbReference type="NCBI Taxonomy" id="1398204"/>
    <lineage>
        <taxon>Bacteria</taxon>
        <taxon>Pseudomonadati</taxon>
        <taxon>Pseudomonadota</taxon>
        <taxon>Gammaproteobacteria</taxon>
        <taxon>Enterobacterales</taxon>
        <taxon>Morganellaceae</taxon>
        <taxon>Xenorhabdus</taxon>
    </lineage>
</organism>
<gene>
    <name evidence="1" type="ORF">XBKB1_3320002</name>
</gene>
<accession>A0A077PV48</accession>
<dbReference type="EMBL" id="CBSZ010000260">
    <property type="protein sequence ID" value="CDH24943.1"/>
    <property type="molecule type" value="Genomic_DNA"/>
</dbReference>
<sequence>MGKIHFVNIDKIGFDVIKDNKNHCIGVDTGCDSSFDLKDLERMSQFFIIKNVGIENIFSNQALPTSAHEGDFILLSLAGENDQLDNTSPRITIRINGVHHFQGRLDSLREVNFSFYEYSLLTPEYFCYEGADNGK</sequence>
<evidence type="ECO:0000313" key="2">
    <source>
        <dbReference type="Proteomes" id="UP000028493"/>
    </source>
</evidence>
<proteinExistence type="predicted"/>
<name>A0A077PV48_XENBV</name>
<dbReference type="AlphaFoldDB" id="A0A077PV48"/>
<comment type="caution">
    <text evidence="1">The sequence shown here is derived from an EMBL/GenBank/DDBJ whole genome shotgun (WGS) entry which is preliminary data.</text>
</comment>
<dbReference type="HOGENOM" id="CLU_1905961_0_0_6"/>
<dbReference type="RefSeq" id="WP_038197271.1">
    <property type="nucleotide sequence ID" value="NZ_CAWLXS010000320.1"/>
</dbReference>